<proteinExistence type="predicted"/>
<sequence>MRPRFTARACGNTTPQDTFGDRHKSEQV</sequence>
<protein>
    <submittedName>
        <fullName evidence="2">Uncharacterized protein</fullName>
    </submittedName>
</protein>
<accession>A0A0A9EDF3</accession>
<dbReference type="EMBL" id="GBRH01199819">
    <property type="protein sequence ID" value="JAD98076.1"/>
    <property type="molecule type" value="Transcribed_RNA"/>
</dbReference>
<organism evidence="2">
    <name type="scientific">Arundo donax</name>
    <name type="common">Giant reed</name>
    <name type="synonym">Donax arundinaceus</name>
    <dbReference type="NCBI Taxonomy" id="35708"/>
    <lineage>
        <taxon>Eukaryota</taxon>
        <taxon>Viridiplantae</taxon>
        <taxon>Streptophyta</taxon>
        <taxon>Embryophyta</taxon>
        <taxon>Tracheophyta</taxon>
        <taxon>Spermatophyta</taxon>
        <taxon>Magnoliopsida</taxon>
        <taxon>Liliopsida</taxon>
        <taxon>Poales</taxon>
        <taxon>Poaceae</taxon>
        <taxon>PACMAD clade</taxon>
        <taxon>Arundinoideae</taxon>
        <taxon>Arundineae</taxon>
        <taxon>Arundo</taxon>
    </lineage>
</organism>
<feature type="region of interest" description="Disordered" evidence="1">
    <location>
        <begin position="1"/>
        <end position="28"/>
    </location>
</feature>
<evidence type="ECO:0000313" key="2">
    <source>
        <dbReference type="EMBL" id="JAD98076.1"/>
    </source>
</evidence>
<evidence type="ECO:0000256" key="1">
    <source>
        <dbReference type="SAM" id="MobiDB-lite"/>
    </source>
</evidence>
<dbReference type="AlphaFoldDB" id="A0A0A9EDF3"/>
<name>A0A0A9EDF3_ARUDO</name>
<feature type="compositionally biased region" description="Basic and acidic residues" evidence="1">
    <location>
        <begin position="19"/>
        <end position="28"/>
    </location>
</feature>
<reference evidence="2" key="1">
    <citation type="submission" date="2014-09" db="EMBL/GenBank/DDBJ databases">
        <authorList>
            <person name="Magalhaes I.L.F."/>
            <person name="Oliveira U."/>
            <person name="Santos F.R."/>
            <person name="Vidigal T.H.D.A."/>
            <person name="Brescovit A.D."/>
            <person name="Santos A.J."/>
        </authorList>
    </citation>
    <scope>NUCLEOTIDE SEQUENCE</scope>
    <source>
        <tissue evidence="2">Shoot tissue taken approximately 20 cm above the soil surface</tissue>
    </source>
</reference>
<reference evidence="2" key="2">
    <citation type="journal article" date="2015" name="Data Brief">
        <title>Shoot transcriptome of the giant reed, Arundo donax.</title>
        <authorList>
            <person name="Barrero R.A."/>
            <person name="Guerrero F.D."/>
            <person name="Moolhuijzen P."/>
            <person name="Goolsby J.A."/>
            <person name="Tidwell J."/>
            <person name="Bellgard S.E."/>
            <person name="Bellgard M.I."/>
        </authorList>
    </citation>
    <scope>NUCLEOTIDE SEQUENCE</scope>
    <source>
        <tissue evidence="2">Shoot tissue taken approximately 20 cm above the soil surface</tissue>
    </source>
</reference>